<sequence>MDLAAKLNRRVKLMKFEKLVDGSGNPVEDWVLFMEVWAGVEPIRGREYFAAAAVQSETMIRVRIRYRSGVNAGFRVHYDDRVLDVVGVIDPYDKHQELELMCKEVVENG</sequence>
<dbReference type="InterPro" id="IPR008767">
    <property type="entry name" value="Phage_SPP1_head-tail_adaptor"/>
</dbReference>
<dbReference type="RefSeq" id="WP_091839792.1">
    <property type="nucleotide sequence ID" value="NZ_FPAA01000019.1"/>
</dbReference>
<dbReference type="Gene3D" id="2.40.10.270">
    <property type="entry name" value="Bacteriophage SPP1 head-tail adaptor protein"/>
    <property type="match status" value="1"/>
</dbReference>
<protein>
    <submittedName>
        <fullName evidence="1">Phage head-tail adaptor, putative, SPP1 family</fullName>
    </submittedName>
</protein>
<reference evidence="2" key="1">
    <citation type="submission" date="2016-10" db="EMBL/GenBank/DDBJ databases">
        <authorList>
            <person name="Varghese N."/>
            <person name="Submissions S."/>
        </authorList>
    </citation>
    <scope>NUCLEOTIDE SEQUENCE [LARGE SCALE GENOMIC DNA]</scope>
    <source>
        <strain evidence="2">DSM 45789</strain>
    </source>
</reference>
<dbReference type="NCBIfam" id="TIGR01563">
    <property type="entry name" value="gp16_SPP1"/>
    <property type="match status" value="1"/>
</dbReference>
<evidence type="ECO:0000313" key="2">
    <source>
        <dbReference type="Proteomes" id="UP000198660"/>
    </source>
</evidence>
<dbReference type="AlphaFoldDB" id="A0A1I6URN2"/>
<dbReference type="OrthoDB" id="9808209at2"/>
<accession>A0A1I6URN2</accession>
<evidence type="ECO:0000313" key="1">
    <source>
        <dbReference type="EMBL" id="SFT04108.1"/>
    </source>
</evidence>
<name>A0A1I6URN2_9BACL</name>
<gene>
    <name evidence="1" type="ORF">SAMN05444972_11939</name>
</gene>
<organism evidence="1 2">
    <name type="scientific">Marininema halotolerans</name>
    <dbReference type="NCBI Taxonomy" id="1155944"/>
    <lineage>
        <taxon>Bacteria</taxon>
        <taxon>Bacillati</taxon>
        <taxon>Bacillota</taxon>
        <taxon>Bacilli</taxon>
        <taxon>Bacillales</taxon>
        <taxon>Thermoactinomycetaceae</taxon>
        <taxon>Marininema</taxon>
    </lineage>
</organism>
<dbReference type="EMBL" id="FPAA01000019">
    <property type="protein sequence ID" value="SFT04108.1"/>
    <property type="molecule type" value="Genomic_DNA"/>
</dbReference>
<dbReference type="Pfam" id="PF05521">
    <property type="entry name" value="Phage_HCP"/>
    <property type="match status" value="1"/>
</dbReference>
<proteinExistence type="predicted"/>
<dbReference type="InterPro" id="IPR038666">
    <property type="entry name" value="SSP1_head-tail_sf"/>
</dbReference>
<dbReference type="Proteomes" id="UP000198660">
    <property type="component" value="Unassembled WGS sequence"/>
</dbReference>
<keyword evidence="2" id="KW-1185">Reference proteome</keyword>